<dbReference type="EMBL" id="CATQJA010002592">
    <property type="protein sequence ID" value="CAJ0572194.1"/>
    <property type="molecule type" value="Genomic_DNA"/>
</dbReference>
<evidence type="ECO:0000256" key="1">
    <source>
        <dbReference type="SAM" id="MobiDB-lite"/>
    </source>
</evidence>
<evidence type="ECO:0000313" key="3">
    <source>
        <dbReference type="EMBL" id="CAJ0572194.1"/>
    </source>
</evidence>
<name>A0AA36CPQ3_9BILA</name>
<accession>A0AA36CPQ3</accession>
<organism evidence="3 4">
    <name type="scientific">Mesorhabditis spiculigera</name>
    <dbReference type="NCBI Taxonomy" id="96644"/>
    <lineage>
        <taxon>Eukaryota</taxon>
        <taxon>Metazoa</taxon>
        <taxon>Ecdysozoa</taxon>
        <taxon>Nematoda</taxon>
        <taxon>Chromadorea</taxon>
        <taxon>Rhabditida</taxon>
        <taxon>Rhabditina</taxon>
        <taxon>Rhabditomorpha</taxon>
        <taxon>Rhabditoidea</taxon>
        <taxon>Rhabditidae</taxon>
        <taxon>Mesorhabditinae</taxon>
        <taxon>Mesorhabditis</taxon>
    </lineage>
</organism>
<dbReference type="PROSITE" id="PS00028">
    <property type="entry name" value="ZINC_FINGER_C2H2_1"/>
    <property type="match status" value="1"/>
</dbReference>
<dbReference type="InterPro" id="IPR013087">
    <property type="entry name" value="Znf_C2H2_type"/>
</dbReference>
<feature type="non-terminal residue" evidence="3">
    <location>
        <position position="113"/>
    </location>
</feature>
<evidence type="ECO:0000313" key="4">
    <source>
        <dbReference type="Proteomes" id="UP001177023"/>
    </source>
</evidence>
<dbReference type="AlphaFoldDB" id="A0AA36CPQ3"/>
<evidence type="ECO:0000259" key="2">
    <source>
        <dbReference type="PROSITE" id="PS00028"/>
    </source>
</evidence>
<dbReference type="Proteomes" id="UP001177023">
    <property type="component" value="Unassembled WGS sequence"/>
</dbReference>
<keyword evidence="4" id="KW-1185">Reference proteome</keyword>
<sequence length="113" mass="12200">MAQNPDHISVNLPGQPTLPDEIQDPLASSGLPEMLTIVEPRDGDPALPTFTPTFDTQALPTITPELAALWNTTPAHTCNICGERFVDAGLFLGHNGNHLLLLEYAPRKYPCGV</sequence>
<reference evidence="3" key="1">
    <citation type="submission" date="2023-06" db="EMBL/GenBank/DDBJ databases">
        <authorList>
            <person name="Delattre M."/>
        </authorList>
    </citation>
    <scope>NUCLEOTIDE SEQUENCE</scope>
    <source>
        <strain evidence="3">AF72</strain>
    </source>
</reference>
<comment type="caution">
    <text evidence="3">The sequence shown here is derived from an EMBL/GenBank/DDBJ whole genome shotgun (WGS) entry which is preliminary data.</text>
</comment>
<proteinExistence type="predicted"/>
<protein>
    <recommendedName>
        <fullName evidence="2">C2H2-type domain-containing protein</fullName>
    </recommendedName>
</protein>
<feature type="region of interest" description="Disordered" evidence="1">
    <location>
        <begin position="1"/>
        <end position="23"/>
    </location>
</feature>
<feature type="domain" description="C2H2-type" evidence="2">
    <location>
        <begin position="78"/>
        <end position="98"/>
    </location>
</feature>
<gene>
    <name evidence="3" type="ORF">MSPICULIGERA_LOCUS10586</name>
</gene>